<feature type="domain" description="Acyltransferase 3" evidence="10">
    <location>
        <begin position="23"/>
        <end position="371"/>
    </location>
</feature>
<keyword evidence="3" id="KW-0808">Transferase</keyword>
<gene>
    <name evidence="11" type="ORF">GCM10007359_15010</name>
</gene>
<evidence type="ECO:0000256" key="3">
    <source>
        <dbReference type="ARBA" id="ARBA00022679"/>
    </source>
</evidence>
<evidence type="ECO:0000256" key="5">
    <source>
        <dbReference type="ARBA" id="ARBA00022989"/>
    </source>
</evidence>
<evidence type="ECO:0000256" key="9">
    <source>
        <dbReference type="SAM" id="Phobius"/>
    </source>
</evidence>
<feature type="transmembrane region" description="Helical" evidence="9">
    <location>
        <begin position="90"/>
        <end position="109"/>
    </location>
</feature>
<evidence type="ECO:0000256" key="2">
    <source>
        <dbReference type="ARBA" id="ARBA00022475"/>
    </source>
</evidence>
<dbReference type="GO" id="GO:0009103">
    <property type="term" value="P:lipopolysaccharide biosynthetic process"/>
    <property type="evidence" value="ECO:0007669"/>
    <property type="project" value="TreeGrafter"/>
</dbReference>
<evidence type="ECO:0000256" key="6">
    <source>
        <dbReference type="ARBA" id="ARBA00023136"/>
    </source>
</evidence>
<keyword evidence="6 9" id="KW-0472">Membrane</keyword>
<dbReference type="AlphaFoldDB" id="A0A917IUL1"/>
<dbReference type="InterPro" id="IPR036514">
    <property type="entry name" value="SGNH_hydro_sf"/>
</dbReference>
<feature type="transmembrane region" description="Helical" evidence="9">
    <location>
        <begin position="183"/>
        <end position="204"/>
    </location>
</feature>
<dbReference type="GO" id="GO:0005886">
    <property type="term" value="C:plasma membrane"/>
    <property type="evidence" value="ECO:0007669"/>
    <property type="project" value="UniProtKB-SubCell"/>
</dbReference>
<dbReference type="GO" id="GO:0016747">
    <property type="term" value="F:acyltransferase activity, transferring groups other than amino-acyl groups"/>
    <property type="evidence" value="ECO:0007669"/>
    <property type="project" value="InterPro"/>
</dbReference>
<sequence length="681" mass="73150">MNQDHVFYSSVDPAEGRKHFFLKGLDGLRAIAVALVLVYHLWPTALPGGMMGVDIFFVISGFLITALLLREGAFTGKMNIVQFWVRRARRLLPAIVVLVAMVGTLALLVGGDVKVGLGRQILGAFTFSSNWLYIASGNDYFAETSPELFTNFWSLAVEEQFYIFWPVILVFVFMLISRWRSRVLVPAVLALLSLGLAAALALVGTNPSRIYYGTDSHLFGLMLGVLLAFLIPWSMYPPADSRLYPIVGYGERWAGALRAAAGWLSLFAVLPLALVLNERSSFLMPWGLFLASLLAIGVIQALLADVHNPAANLLRAVLNNPVFVWLGKRSYGIYLWHWPLHVLSRYIFGAEASAWVHVLVLLLTLIIAGLSYMYVEEPVRRLGFRGALAAWATSMRGAKKGAPIAAAAALVLTGAATAAAVATAPTMTEAERVVADGAAAAHPGNPEGAVRIEPSDKPSEPADSPESEQATEPEKKTLAVSIIGDSVTLASADALQQALPHAVIDAQVSRMLVNELPALEEQAADGTLGDIVVISLSTNSTMSQQQVDETIKALSPHGERRLVFVTGQAPANLSWVEESNVLLRQAAADHPEVVFLADWKQASEGHPEYMVSDGVHPEAAGQKVYAQTIAQAVEKAAETMDGELPGDQPDQQADPAEGGAEKSSPSEEPGEPLAPATGKAW</sequence>
<dbReference type="Pfam" id="PF01757">
    <property type="entry name" value="Acyl_transf_3"/>
    <property type="match status" value="1"/>
</dbReference>
<proteinExistence type="predicted"/>
<keyword evidence="2" id="KW-1003">Cell membrane</keyword>
<feature type="transmembrane region" description="Helical" evidence="9">
    <location>
        <begin position="20"/>
        <end position="42"/>
    </location>
</feature>
<feature type="transmembrane region" description="Helical" evidence="9">
    <location>
        <begin position="404"/>
        <end position="424"/>
    </location>
</feature>
<dbReference type="SUPFAM" id="SSF52266">
    <property type="entry name" value="SGNH hydrolase"/>
    <property type="match status" value="1"/>
</dbReference>
<evidence type="ECO:0000259" key="10">
    <source>
        <dbReference type="Pfam" id="PF01757"/>
    </source>
</evidence>
<dbReference type="RefSeq" id="WP_188359744.1">
    <property type="nucleotide sequence ID" value="NZ_BMDC01000002.1"/>
</dbReference>
<feature type="compositionally biased region" description="Low complexity" evidence="8">
    <location>
        <begin position="656"/>
        <end position="681"/>
    </location>
</feature>
<feature type="region of interest" description="Disordered" evidence="8">
    <location>
        <begin position="635"/>
        <end position="681"/>
    </location>
</feature>
<feature type="region of interest" description="Disordered" evidence="8">
    <location>
        <begin position="439"/>
        <end position="475"/>
    </location>
</feature>
<evidence type="ECO:0000313" key="11">
    <source>
        <dbReference type="EMBL" id="GGH63577.1"/>
    </source>
</evidence>
<keyword evidence="12" id="KW-1185">Reference proteome</keyword>
<dbReference type="InterPro" id="IPR002656">
    <property type="entry name" value="Acyl_transf_3_dom"/>
</dbReference>
<dbReference type="EMBL" id="BMDC01000002">
    <property type="protein sequence ID" value="GGH63577.1"/>
    <property type="molecule type" value="Genomic_DNA"/>
</dbReference>
<reference evidence="11 12" key="1">
    <citation type="journal article" date="2014" name="Int. J. Syst. Evol. Microbiol.">
        <title>Complete genome sequence of Corynebacterium casei LMG S-19264T (=DSM 44701T), isolated from a smear-ripened cheese.</title>
        <authorList>
            <consortium name="US DOE Joint Genome Institute (JGI-PGF)"/>
            <person name="Walter F."/>
            <person name="Albersmeier A."/>
            <person name="Kalinowski J."/>
            <person name="Ruckert C."/>
        </authorList>
    </citation>
    <scope>NUCLEOTIDE SEQUENCE [LARGE SCALE GENOMIC DNA]</scope>
    <source>
        <strain evidence="11 12">CCM 8669</strain>
    </source>
</reference>
<dbReference type="Proteomes" id="UP000600171">
    <property type="component" value="Unassembled WGS sequence"/>
</dbReference>
<dbReference type="PANTHER" id="PTHR23028">
    <property type="entry name" value="ACETYLTRANSFERASE"/>
    <property type="match status" value="1"/>
</dbReference>
<dbReference type="Gene3D" id="3.40.50.1110">
    <property type="entry name" value="SGNH hydrolase"/>
    <property type="match status" value="1"/>
</dbReference>
<dbReference type="InterPro" id="IPR050879">
    <property type="entry name" value="Acyltransferase_3"/>
</dbReference>
<feature type="transmembrane region" description="Helical" evidence="9">
    <location>
        <begin position="256"/>
        <end position="276"/>
    </location>
</feature>
<evidence type="ECO:0000256" key="1">
    <source>
        <dbReference type="ARBA" id="ARBA00004651"/>
    </source>
</evidence>
<organism evidence="11 12">
    <name type="scientific">Rothia aerolata</name>
    <dbReference type="NCBI Taxonomy" id="1812262"/>
    <lineage>
        <taxon>Bacteria</taxon>
        <taxon>Bacillati</taxon>
        <taxon>Actinomycetota</taxon>
        <taxon>Actinomycetes</taxon>
        <taxon>Micrococcales</taxon>
        <taxon>Micrococcaceae</taxon>
        <taxon>Rothia</taxon>
    </lineage>
</organism>
<name>A0A917IUL1_9MICC</name>
<feature type="transmembrane region" description="Helical" evidence="9">
    <location>
        <begin position="160"/>
        <end position="176"/>
    </location>
</feature>
<evidence type="ECO:0000256" key="4">
    <source>
        <dbReference type="ARBA" id="ARBA00022692"/>
    </source>
</evidence>
<keyword evidence="5 9" id="KW-1133">Transmembrane helix</keyword>
<feature type="transmembrane region" description="Helical" evidence="9">
    <location>
        <begin position="316"/>
        <end position="334"/>
    </location>
</feature>
<feature type="transmembrane region" description="Helical" evidence="9">
    <location>
        <begin position="48"/>
        <end position="69"/>
    </location>
</feature>
<evidence type="ECO:0000256" key="7">
    <source>
        <dbReference type="ARBA" id="ARBA00023315"/>
    </source>
</evidence>
<evidence type="ECO:0000256" key="8">
    <source>
        <dbReference type="SAM" id="MobiDB-lite"/>
    </source>
</evidence>
<feature type="transmembrane region" description="Helical" evidence="9">
    <location>
        <begin position="216"/>
        <end position="236"/>
    </location>
</feature>
<dbReference type="PANTHER" id="PTHR23028:SF53">
    <property type="entry name" value="ACYL_TRANSF_3 DOMAIN-CONTAINING PROTEIN"/>
    <property type="match status" value="1"/>
</dbReference>
<evidence type="ECO:0000313" key="12">
    <source>
        <dbReference type="Proteomes" id="UP000600171"/>
    </source>
</evidence>
<keyword evidence="4 9" id="KW-0812">Transmembrane</keyword>
<feature type="transmembrane region" description="Helical" evidence="9">
    <location>
        <begin position="282"/>
        <end position="304"/>
    </location>
</feature>
<comment type="caution">
    <text evidence="11">The sequence shown here is derived from an EMBL/GenBank/DDBJ whole genome shotgun (WGS) entry which is preliminary data.</text>
</comment>
<comment type="subcellular location">
    <subcellularLocation>
        <location evidence="1">Cell membrane</location>
        <topology evidence="1">Multi-pass membrane protein</topology>
    </subcellularLocation>
</comment>
<protein>
    <recommendedName>
        <fullName evidence="10">Acyltransferase 3 domain-containing protein</fullName>
    </recommendedName>
</protein>
<accession>A0A917IUL1</accession>
<feature type="transmembrane region" description="Helical" evidence="9">
    <location>
        <begin position="354"/>
        <end position="375"/>
    </location>
</feature>
<keyword evidence="7" id="KW-0012">Acyltransferase</keyword>